<proteinExistence type="predicted"/>
<evidence type="ECO:0000256" key="4">
    <source>
        <dbReference type="ARBA" id="ARBA00022989"/>
    </source>
</evidence>
<gene>
    <name evidence="7" type="ORF">ADUPG1_007507</name>
</gene>
<dbReference type="InterPro" id="IPR022930">
    <property type="entry name" value="UPF0316"/>
</dbReference>
<evidence type="ECO:0000313" key="8">
    <source>
        <dbReference type="Proteomes" id="UP001057375"/>
    </source>
</evidence>
<dbReference type="PANTHER" id="PTHR40060:SF1">
    <property type="entry name" value="UPF0316 PROTEIN YEBE"/>
    <property type="match status" value="1"/>
</dbReference>
<dbReference type="Proteomes" id="UP001057375">
    <property type="component" value="Unassembled WGS sequence"/>
</dbReference>
<keyword evidence="5" id="KW-0472">Membrane</keyword>
<evidence type="ECO:0000256" key="5">
    <source>
        <dbReference type="ARBA" id="ARBA00023136"/>
    </source>
</evidence>
<sequence>TVLKDIASDPIKAIVYALGFSLGSYFGSKIEEKIGIGVSEVKAIVKAEHGPEVVEFLRAQGYAVTVVEGKGKNLARHILFMYIKRKKVREVIEQLTAFQENAVITVSDTKPVYGGYLIRK</sequence>
<dbReference type="InterPro" id="IPR019264">
    <property type="entry name" value="DUF2179"/>
</dbReference>
<dbReference type="CDD" id="cd16381">
    <property type="entry name" value="YitT_C_like_1"/>
    <property type="match status" value="1"/>
</dbReference>
<comment type="subcellular location">
    <subcellularLocation>
        <location evidence="1">Cell membrane</location>
        <topology evidence="1">Multi-pass membrane protein</topology>
    </subcellularLocation>
</comment>
<evidence type="ECO:0000256" key="2">
    <source>
        <dbReference type="ARBA" id="ARBA00022475"/>
    </source>
</evidence>
<reference evidence="7" key="1">
    <citation type="submission" date="2022-03" db="EMBL/GenBank/DDBJ databases">
        <title>Draft genome sequence of Aduncisulcus paluster, a free-living microaerophilic Fornicata.</title>
        <authorList>
            <person name="Yuyama I."/>
            <person name="Kume K."/>
            <person name="Tamura T."/>
            <person name="Inagaki Y."/>
            <person name="Hashimoto T."/>
        </authorList>
    </citation>
    <scope>NUCLEOTIDE SEQUENCE</scope>
    <source>
        <strain evidence="7">NY0171</strain>
    </source>
</reference>
<keyword evidence="8" id="KW-1185">Reference proteome</keyword>
<feature type="non-terminal residue" evidence="7">
    <location>
        <position position="1"/>
    </location>
</feature>
<dbReference type="Pfam" id="PF10035">
    <property type="entry name" value="DUF2179"/>
    <property type="match status" value="1"/>
</dbReference>
<evidence type="ECO:0000313" key="7">
    <source>
        <dbReference type="EMBL" id="GKT33772.1"/>
    </source>
</evidence>
<evidence type="ECO:0000256" key="1">
    <source>
        <dbReference type="ARBA" id="ARBA00004651"/>
    </source>
</evidence>
<accession>A0ABQ5KMN0</accession>
<comment type="caution">
    <text evidence="7">The sequence shown here is derived from an EMBL/GenBank/DDBJ whole genome shotgun (WGS) entry which is preliminary data.</text>
</comment>
<dbReference type="EMBL" id="BQXS01010487">
    <property type="protein sequence ID" value="GKT33772.1"/>
    <property type="molecule type" value="Genomic_DNA"/>
</dbReference>
<protein>
    <recommendedName>
        <fullName evidence="6">DUF2179 domain-containing protein</fullName>
    </recommendedName>
</protein>
<keyword evidence="2" id="KW-1003">Cell membrane</keyword>
<keyword evidence="4" id="KW-1133">Transmembrane helix</keyword>
<name>A0ABQ5KMN0_9EUKA</name>
<feature type="domain" description="DUF2179" evidence="6">
    <location>
        <begin position="63"/>
        <end position="114"/>
    </location>
</feature>
<evidence type="ECO:0000259" key="6">
    <source>
        <dbReference type="Pfam" id="PF10035"/>
    </source>
</evidence>
<organism evidence="7 8">
    <name type="scientific">Aduncisulcus paluster</name>
    <dbReference type="NCBI Taxonomy" id="2918883"/>
    <lineage>
        <taxon>Eukaryota</taxon>
        <taxon>Metamonada</taxon>
        <taxon>Carpediemonas-like organisms</taxon>
        <taxon>Aduncisulcus</taxon>
    </lineage>
</organism>
<keyword evidence="3" id="KW-0812">Transmembrane</keyword>
<dbReference type="PANTHER" id="PTHR40060">
    <property type="entry name" value="UPF0316 PROTEIN YEBE"/>
    <property type="match status" value="1"/>
</dbReference>
<evidence type="ECO:0000256" key="3">
    <source>
        <dbReference type="ARBA" id="ARBA00022692"/>
    </source>
</evidence>